<proteinExistence type="predicted"/>
<reference evidence="1 2" key="1">
    <citation type="submission" date="2019-02" db="EMBL/GenBank/DDBJ databases">
        <title>Deep-cultivation of Planctomycetes and their phenomic and genomic characterization uncovers novel biology.</title>
        <authorList>
            <person name="Wiegand S."/>
            <person name="Jogler M."/>
            <person name="Boedeker C."/>
            <person name="Pinto D."/>
            <person name="Vollmers J."/>
            <person name="Rivas-Marin E."/>
            <person name="Kohn T."/>
            <person name="Peeters S.H."/>
            <person name="Heuer A."/>
            <person name="Rast P."/>
            <person name="Oberbeckmann S."/>
            <person name="Bunk B."/>
            <person name="Jeske O."/>
            <person name="Meyerdierks A."/>
            <person name="Storesund J.E."/>
            <person name="Kallscheuer N."/>
            <person name="Luecker S."/>
            <person name="Lage O.M."/>
            <person name="Pohl T."/>
            <person name="Merkel B.J."/>
            <person name="Hornburger P."/>
            <person name="Mueller R.-W."/>
            <person name="Bruemmer F."/>
            <person name="Labrenz M."/>
            <person name="Spormann A.M."/>
            <person name="Op den Camp H."/>
            <person name="Overmann J."/>
            <person name="Amann R."/>
            <person name="Jetten M.S.M."/>
            <person name="Mascher T."/>
            <person name="Medema M.H."/>
            <person name="Devos D.P."/>
            <person name="Kaster A.-K."/>
            <person name="Ovreas L."/>
            <person name="Rohde M."/>
            <person name="Galperin M.Y."/>
            <person name="Jogler C."/>
        </authorList>
    </citation>
    <scope>NUCLEOTIDE SEQUENCE [LARGE SCALE GENOMIC DNA]</scope>
    <source>
        <strain evidence="1 2">ETA_A8</strain>
    </source>
</reference>
<dbReference type="AlphaFoldDB" id="A0A517YNH6"/>
<dbReference type="RefSeq" id="WP_145099470.1">
    <property type="nucleotide sequence ID" value="NZ_CP036274.1"/>
</dbReference>
<dbReference type="KEGG" id="aagg:ETAA8_69340"/>
<dbReference type="Proteomes" id="UP000315017">
    <property type="component" value="Chromosome"/>
</dbReference>
<name>A0A517YNH6_9BACT</name>
<keyword evidence="2" id="KW-1185">Reference proteome</keyword>
<accession>A0A517YNH6</accession>
<organism evidence="1 2">
    <name type="scientific">Anatilimnocola aggregata</name>
    <dbReference type="NCBI Taxonomy" id="2528021"/>
    <lineage>
        <taxon>Bacteria</taxon>
        <taxon>Pseudomonadati</taxon>
        <taxon>Planctomycetota</taxon>
        <taxon>Planctomycetia</taxon>
        <taxon>Pirellulales</taxon>
        <taxon>Pirellulaceae</taxon>
        <taxon>Anatilimnocola</taxon>
    </lineage>
</organism>
<evidence type="ECO:0000313" key="1">
    <source>
        <dbReference type="EMBL" id="QDU31774.1"/>
    </source>
</evidence>
<protein>
    <submittedName>
        <fullName evidence="1">Uncharacterized protein</fullName>
    </submittedName>
</protein>
<sequence>MDEKAEINNLPCCGPTETAKLKELPHLYGFDFDLHCCLSCGRTWVYALSTGFGSGRWEWVAESDAEEMLNSDGEELQQLMRTWGQRLD</sequence>
<evidence type="ECO:0000313" key="2">
    <source>
        <dbReference type="Proteomes" id="UP000315017"/>
    </source>
</evidence>
<dbReference type="EMBL" id="CP036274">
    <property type="protein sequence ID" value="QDU31774.1"/>
    <property type="molecule type" value="Genomic_DNA"/>
</dbReference>
<gene>
    <name evidence="1" type="ORF">ETAA8_69340</name>
</gene>